<comment type="catalytic activity">
    <reaction evidence="5">
        <text>3'-dephospho-CoA + ATP = ADP + CoA + H(+)</text>
        <dbReference type="Rhea" id="RHEA:18245"/>
        <dbReference type="ChEBI" id="CHEBI:15378"/>
        <dbReference type="ChEBI" id="CHEBI:30616"/>
        <dbReference type="ChEBI" id="CHEBI:57287"/>
        <dbReference type="ChEBI" id="CHEBI:57328"/>
        <dbReference type="ChEBI" id="CHEBI:456216"/>
        <dbReference type="EC" id="2.7.1.24"/>
    </reaction>
</comment>
<keyword evidence="5" id="KW-0963">Cytoplasm</keyword>
<keyword evidence="8" id="KW-1185">Reference proteome</keyword>
<comment type="pathway">
    <text evidence="5">Cofactor biosynthesis; coenzyme A biosynthesis; CoA from (R)-pantothenate: step 5/5.</text>
</comment>
<dbReference type="AlphaFoldDB" id="A0A084IP38"/>
<evidence type="ECO:0000256" key="4">
    <source>
        <dbReference type="ARBA" id="ARBA00022993"/>
    </source>
</evidence>
<dbReference type="EMBL" id="APNK01000004">
    <property type="protein sequence ID" value="KEZ78472.1"/>
    <property type="molecule type" value="Genomic_DNA"/>
</dbReference>
<dbReference type="Proteomes" id="UP000028302">
    <property type="component" value="Unassembled WGS sequence"/>
</dbReference>
<reference evidence="7 8" key="1">
    <citation type="submission" date="2013-03" db="EMBL/GenBank/DDBJ databases">
        <title>Salinisphaera hydrothermalis C41B8 Genome Sequencing.</title>
        <authorList>
            <person name="Li C."/>
            <person name="Lai Q."/>
            <person name="Shao Z."/>
        </authorList>
    </citation>
    <scope>NUCLEOTIDE SEQUENCE [LARGE SCALE GENOMIC DNA]</scope>
    <source>
        <strain evidence="7 8">C41B8</strain>
    </source>
</reference>
<dbReference type="GO" id="GO:0005737">
    <property type="term" value="C:cytoplasm"/>
    <property type="evidence" value="ECO:0007669"/>
    <property type="project" value="UniProtKB-SubCell"/>
</dbReference>
<dbReference type="STRING" id="1304275.C41B8_04551"/>
<evidence type="ECO:0000256" key="1">
    <source>
        <dbReference type="ARBA" id="ARBA00009018"/>
    </source>
</evidence>
<evidence type="ECO:0000313" key="7">
    <source>
        <dbReference type="EMBL" id="KEZ78472.1"/>
    </source>
</evidence>
<proteinExistence type="inferred from homology"/>
<dbReference type="PANTHER" id="PTHR10695:SF46">
    <property type="entry name" value="BIFUNCTIONAL COENZYME A SYNTHASE-RELATED"/>
    <property type="match status" value="1"/>
</dbReference>
<dbReference type="GO" id="GO:0015937">
    <property type="term" value="P:coenzyme A biosynthetic process"/>
    <property type="evidence" value="ECO:0007669"/>
    <property type="project" value="UniProtKB-UniRule"/>
</dbReference>
<evidence type="ECO:0000256" key="5">
    <source>
        <dbReference type="HAMAP-Rule" id="MF_00376"/>
    </source>
</evidence>
<dbReference type="SUPFAM" id="SSF52540">
    <property type="entry name" value="P-loop containing nucleoside triphosphate hydrolases"/>
    <property type="match status" value="1"/>
</dbReference>
<dbReference type="InterPro" id="IPR001977">
    <property type="entry name" value="Depp_CoAkinase"/>
</dbReference>
<dbReference type="eggNOG" id="COG0237">
    <property type="taxonomic scope" value="Bacteria"/>
</dbReference>
<name>A0A084IP38_SALHC</name>
<keyword evidence="5 7" id="KW-0418">Kinase</keyword>
<dbReference type="PANTHER" id="PTHR10695">
    <property type="entry name" value="DEPHOSPHO-COA KINASE-RELATED"/>
    <property type="match status" value="1"/>
</dbReference>
<evidence type="ECO:0000256" key="3">
    <source>
        <dbReference type="ARBA" id="ARBA00022840"/>
    </source>
</evidence>
<organism evidence="7 8">
    <name type="scientific">Salinisphaera hydrothermalis (strain C41B8)</name>
    <dbReference type="NCBI Taxonomy" id="1304275"/>
    <lineage>
        <taxon>Bacteria</taxon>
        <taxon>Pseudomonadati</taxon>
        <taxon>Pseudomonadota</taxon>
        <taxon>Gammaproteobacteria</taxon>
        <taxon>Salinisphaerales</taxon>
        <taxon>Salinisphaeraceae</taxon>
        <taxon>Salinisphaera</taxon>
    </lineage>
</organism>
<evidence type="ECO:0000256" key="6">
    <source>
        <dbReference type="NCBIfam" id="TIGR00152"/>
    </source>
</evidence>
<dbReference type="GO" id="GO:0005524">
    <property type="term" value="F:ATP binding"/>
    <property type="evidence" value="ECO:0007669"/>
    <property type="project" value="UniProtKB-UniRule"/>
</dbReference>
<evidence type="ECO:0000313" key="8">
    <source>
        <dbReference type="Proteomes" id="UP000028302"/>
    </source>
</evidence>
<dbReference type="InterPro" id="IPR027417">
    <property type="entry name" value="P-loop_NTPase"/>
</dbReference>
<dbReference type="Pfam" id="PF01121">
    <property type="entry name" value="CoaE"/>
    <property type="match status" value="1"/>
</dbReference>
<protein>
    <recommendedName>
        <fullName evidence="5 6">Dephospho-CoA kinase</fullName>
        <ecNumber evidence="5 6">2.7.1.24</ecNumber>
    </recommendedName>
    <alternativeName>
        <fullName evidence="5">Dephosphocoenzyme A kinase</fullName>
    </alternativeName>
</protein>
<dbReference type="PATRIC" id="fig|1304275.5.peg.933"/>
<keyword evidence="2 5" id="KW-0547">Nucleotide-binding</keyword>
<dbReference type="NCBIfam" id="TIGR00152">
    <property type="entry name" value="dephospho-CoA kinase"/>
    <property type="match status" value="1"/>
</dbReference>
<comment type="caution">
    <text evidence="7">The sequence shown here is derived from an EMBL/GenBank/DDBJ whole genome shotgun (WGS) entry which is preliminary data.</text>
</comment>
<dbReference type="EC" id="2.7.1.24" evidence="5 6"/>
<dbReference type="OrthoDB" id="9812943at2"/>
<sequence length="213" mass="23064">MSRKLCIGLTGGIASGKSVVASAFERLGVAIIDADTVARQIVEPGQPALDEIVTRFGADIVDDDGRLKRRALRGIVFDDDGARADLEAITHPRIRDELAAQRDAADSDYCILVVPLLVKSSMIDLVDRVLVIDAPEQVQLERLKGRDEIDDTLARKMIAAQESRAERLEHADDVLVNTGPRKDIADLAAALHAGYQRLAHGEIADLPPLHLPG</sequence>
<feature type="binding site" evidence="5">
    <location>
        <begin position="14"/>
        <end position="19"/>
    </location>
    <ligand>
        <name>ATP</name>
        <dbReference type="ChEBI" id="CHEBI:30616"/>
    </ligand>
</feature>
<dbReference type="GO" id="GO:0004140">
    <property type="term" value="F:dephospho-CoA kinase activity"/>
    <property type="evidence" value="ECO:0007669"/>
    <property type="project" value="UniProtKB-UniRule"/>
</dbReference>
<keyword evidence="4 5" id="KW-0173">Coenzyme A biosynthesis</keyword>
<dbReference type="Gene3D" id="3.40.50.300">
    <property type="entry name" value="P-loop containing nucleotide triphosphate hydrolases"/>
    <property type="match status" value="1"/>
</dbReference>
<comment type="similarity">
    <text evidence="1 5">Belongs to the CoaE family.</text>
</comment>
<dbReference type="RefSeq" id="WP_037334715.1">
    <property type="nucleotide sequence ID" value="NZ_APNK01000004.1"/>
</dbReference>
<comment type="function">
    <text evidence="5">Catalyzes the phosphorylation of the 3'-hydroxyl group of dephosphocoenzyme A to form coenzyme A.</text>
</comment>
<dbReference type="CDD" id="cd02022">
    <property type="entry name" value="DPCK"/>
    <property type="match status" value="1"/>
</dbReference>
<dbReference type="HAMAP" id="MF_00376">
    <property type="entry name" value="Dephospho_CoA_kinase"/>
    <property type="match status" value="1"/>
</dbReference>
<dbReference type="UniPathway" id="UPA00241">
    <property type="reaction ID" value="UER00356"/>
</dbReference>
<accession>A0A084IP38</accession>
<dbReference type="PROSITE" id="PS51219">
    <property type="entry name" value="DPCK"/>
    <property type="match status" value="1"/>
</dbReference>
<evidence type="ECO:0000256" key="2">
    <source>
        <dbReference type="ARBA" id="ARBA00022741"/>
    </source>
</evidence>
<comment type="subcellular location">
    <subcellularLocation>
        <location evidence="5">Cytoplasm</location>
    </subcellularLocation>
</comment>
<gene>
    <name evidence="5" type="primary">coaE</name>
    <name evidence="7" type="ORF">C41B8_04551</name>
</gene>
<keyword evidence="5" id="KW-0808">Transferase</keyword>
<keyword evidence="3 5" id="KW-0067">ATP-binding</keyword>